<keyword evidence="2" id="KW-1185">Reference proteome</keyword>
<gene>
    <name evidence="1" type="ORF">SAMN04489859_106514</name>
</gene>
<dbReference type="AlphaFoldDB" id="A0A1H8NMX3"/>
<accession>A0A1H8NMX3</accession>
<dbReference type="Proteomes" id="UP000199054">
    <property type="component" value="Unassembled WGS sequence"/>
</dbReference>
<dbReference type="RefSeq" id="WP_090617607.1">
    <property type="nucleotide sequence ID" value="NZ_CP067124.1"/>
</dbReference>
<name>A0A1H8NMX3_9RHOB</name>
<organism evidence="1 2">
    <name type="scientific">Paracoccus alcaliphilus</name>
    <dbReference type="NCBI Taxonomy" id="34002"/>
    <lineage>
        <taxon>Bacteria</taxon>
        <taxon>Pseudomonadati</taxon>
        <taxon>Pseudomonadota</taxon>
        <taxon>Alphaproteobacteria</taxon>
        <taxon>Rhodobacterales</taxon>
        <taxon>Paracoccaceae</taxon>
        <taxon>Paracoccus</taxon>
    </lineage>
</organism>
<proteinExistence type="predicted"/>
<evidence type="ECO:0000313" key="2">
    <source>
        <dbReference type="Proteomes" id="UP000199054"/>
    </source>
</evidence>
<dbReference type="EMBL" id="FODE01000065">
    <property type="protein sequence ID" value="SEO30922.1"/>
    <property type="molecule type" value="Genomic_DNA"/>
</dbReference>
<evidence type="ECO:0000313" key="1">
    <source>
        <dbReference type="EMBL" id="SEO30922.1"/>
    </source>
</evidence>
<reference evidence="1 2" key="1">
    <citation type="submission" date="2016-10" db="EMBL/GenBank/DDBJ databases">
        <authorList>
            <person name="de Groot N.N."/>
        </authorList>
    </citation>
    <scope>NUCLEOTIDE SEQUENCE [LARGE SCALE GENOMIC DNA]</scope>
    <source>
        <strain evidence="1 2">DSM 8512</strain>
    </source>
</reference>
<sequence length="66" mass="7369">MTGAALLIDEMDDQGETAFRAIAFEILDIADTPDPDFVRVIAERVNAAFQLELHQIKLGIAYDRYA</sequence>
<protein>
    <submittedName>
        <fullName evidence="1">Uncharacterized protein</fullName>
    </submittedName>
</protein>